<name>Q2LS44_SYNAS</name>
<sequence>MSVIRCLCNVRLNYPPRKSSSTGSDGGRLLKSRADIFDEKLISDAEANAWAKEERRRTLLGKNTTTKRKAECIVNPLPAKCRLTQKRGADSQVPTHTLRLRPDKNNNFPYSGFDCRCR</sequence>
<dbReference type="STRING" id="56780.SYN_01319"/>
<evidence type="ECO:0000313" key="1">
    <source>
        <dbReference type="EMBL" id="ABC76905.1"/>
    </source>
</evidence>
<protein>
    <submittedName>
        <fullName evidence="1">Hypothetical cytosolic protein</fullName>
    </submittedName>
</protein>
<reference evidence="1 2" key="1">
    <citation type="journal article" date="2007" name="Proc. Natl. Acad. Sci. U.S.A.">
        <title>The genome of Syntrophus aciditrophicus: life at the thermodynamic limit of microbial growth.</title>
        <authorList>
            <person name="McInerney M.J."/>
            <person name="Rohlin L."/>
            <person name="Mouttaki H."/>
            <person name="Kim U."/>
            <person name="Krupp R.S."/>
            <person name="Rios-Hernandez L."/>
            <person name="Sieber J."/>
            <person name="Struchtemeyer C.G."/>
            <person name="Bhattacharyya A."/>
            <person name="Campbell J.W."/>
            <person name="Gunsalus R.P."/>
        </authorList>
    </citation>
    <scope>NUCLEOTIDE SEQUENCE [LARGE SCALE GENOMIC DNA]</scope>
    <source>
        <strain evidence="1 2">SB</strain>
    </source>
</reference>
<dbReference type="AlphaFoldDB" id="Q2LS44"/>
<dbReference type="InParanoid" id="Q2LS44"/>
<dbReference type="HOGENOM" id="CLU_2071970_0_0_7"/>
<dbReference type="Proteomes" id="UP000001933">
    <property type="component" value="Chromosome"/>
</dbReference>
<gene>
    <name evidence="1" type="ORF">SYN_01319</name>
</gene>
<dbReference type="KEGG" id="sat:SYN_01319"/>
<accession>Q2LS44</accession>
<keyword evidence="2" id="KW-1185">Reference proteome</keyword>
<dbReference type="EMBL" id="CP000252">
    <property type="protein sequence ID" value="ABC76905.1"/>
    <property type="molecule type" value="Genomic_DNA"/>
</dbReference>
<evidence type="ECO:0000313" key="2">
    <source>
        <dbReference type="Proteomes" id="UP000001933"/>
    </source>
</evidence>
<proteinExistence type="predicted"/>
<organism evidence="1 2">
    <name type="scientific">Syntrophus aciditrophicus (strain SB)</name>
    <dbReference type="NCBI Taxonomy" id="56780"/>
    <lineage>
        <taxon>Bacteria</taxon>
        <taxon>Pseudomonadati</taxon>
        <taxon>Thermodesulfobacteriota</taxon>
        <taxon>Syntrophia</taxon>
        <taxon>Syntrophales</taxon>
        <taxon>Syntrophaceae</taxon>
        <taxon>Syntrophus</taxon>
    </lineage>
</organism>